<feature type="domain" description="Aminotransferase class V" evidence="9">
    <location>
        <begin position="5"/>
        <end position="384"/>
    </location>
</feature>
<keyword evidence="4" id="KW-0479">Metal-binding</keyword>
<dbReference type="Proteomes" id="UP000326546">
    <property type="component" value="Chromosome"/>
</dbReference>
<dbReference type="GO" id="GO:0031071">
    <property type="term" value="F:cysteine desulfurase activity"/>
    <property type="evidence" value="ECO:0007669"/>
    <property type="project" value="UniProtKB-EC"/>
</dbReference>
<dbReference type="AlphaFoldDB" id="A0A5J6V3X3"/>
<keyword evidence="3" id="KW-0808">Transferase</keyword>
<dbReference type="InterPro" id="IPR015422">
    <property type="entry name" value="PyrdxlP-dep_Trfase_small"/>
</dbReference>
<dbReference type="InterPro" id="IPR000192">
    <property type="entry name" value="Aminotrans_V_dom"/>
</dbReference>
<keyword evidence="6" id="KW-0408">Iron</keyword>
<evidence type="ECO:0000256" key="8">
    <source>
        <dbReference type="ARBA" id="ARBA00050776"/>
    </source>
</evidence>
<dbReference type="InterPro" id="IPR016454">
    <property type="entry name" value="Cysteine_dSase"/>
</dbReference>
<name>A0A5J6V3X3_9MICO</name>
<evidence type="ECO:0000256" key="2">
    <source>
        <dbReference type="ARBA" id="ARBA00006490"/>
    </source>
</evidence>
<evidence type="ECO:0000313" key="10">
    <source>
        <dbReference type="EMBL" id="QFG67861.1"/>
    </source>
</evidence>
<dbReference type="GO" id="GO:0051536">
    <property type="term" value="F:iron-sulfur cluster binding"/>
    <property type="evidence" value="ECO:0007669"/>
    <property type="project" value="UniProtKB-KW"/>
</dbReference>
<dbReference type="InterPro" id="IPR015421">
    <property type="entry name" value="PyrdxlP-dep_Trfase_major"/>
</dbReference>
<organism evidence="10 11">
    <name type="scientific">Ornithinimicrobium pratense</name>
    <dbReference type="NCBI Taxonomy" id="2593973"/>
    <lineage>
        <taxon>Bacteria</taxon>
        <taxon>Bacillati</taxon>
        <taxon>Actinomycetota</taxon>
        <taxon>Actinomycetes</taxon>
        <taxon>Micrococcales</taxon>
        <taxon>Ornithinimicrobiaceae</taxon>
        <taxon>Ornithinimicrobium</taxon>
    </lineage>
</organism>
<evidence type="ECO:0000256" key="3">
    <source>
        <dbReference type="ARBA" id="ARBA00022679"/>
    </source>
</evidence>
<dbReference type="KEGG" id="serw:FY030_03185"/>
<dbReference type="EMBL" id="CP044427">
    <property type="protein sequence ID" value="QFG67861.1"/>
    <property type="molecule type" value="Genomic_DNA"/>
</dbReference>
<evidence type="ECO:0000256" key="7">
    <source>
        <dbReference type="ARBA" id="ARBA00023014"/>
    </source>
</evidence>
<dbReference type="OrthoDB" id="9808002at2"/>
<reference evidence="10 11" key="1">
    <citation type="submission" date="2019-09" db="EMBL/GenBank/DDBJ databases">
        <title>Serinicoccus pratensis sp. nov., isolated from meadow soil.</title>
        <authorList>
            <person name="Zhang W."/>
        </authorList>
    </citation>
    <scope>NUCLEOTIDE SEQUENCE [LARGE SCALE GENOMIC DNA]</scope>
    <source>
        <strain evidence="10 11">W204</strain>
    </source>
</reference>
<keyword evidence="11" id="KW-1185">Reference proteome</keyword>
<comment type="similarity">
    <text evidence="2">Belongs to the class-V pyridoxal-phosphate-dependent aminotransferase family. NifS/IscS subfamily.</text>
</comment>
<evidence type="ECO:0000256" key="1">
    <source>
        <dbReference type="ARBA" id="ARBA00001933"/>
    </source>
</evidence>
<keyword evidence="7" id="KW-0411">Iron-sulfur</keyword>
<proteinExistence type="inferred from homology"/>
<dbReference type="Pfam" id="PF00266">
    <property type="entry name" value="Aminotran_5"/>
    <property type="match status" value="1"/>
</dbReference>
<dbReference type="FunFam" id="3.40.640.10:FF:000084">
    <property type="entry name" value="IscS-like cysteine desulfurase"/>
    <property type="match status" value="1"/>
</dbReference>
<dbReference type="PANTHER" id="PTHR11601:SF34">
    <property type="entry name" value="CYSTEINE DESULFURASE"/>
    <property type="match status" value="1"/>
</dbReference>
<evidence type="ECO:0000256" key="5">
    <source>
        <dbReference type="ARBA" id="ARBA00022898"/>
    </source>
</evidence>
<dbReference type="PANTHER" id="PTHR11601">
    <property type="entry name" value="CYSTEINE DESULFURYLASE FAMILY MEMBER"/>
    <property type="match status" value="1"/>
</dbReference>
<evidence type="ECO:0000313" key="11">
    <source>
        <dbReference type="Proteomes" id="UP000326546"/>
    </source>
</evidence>
<sequence length="402" mass="41117">MSTTTYLDHAATTSVLPEVVEVVARVMGQVGNASSTHGPGRHARSTVEESREDIAEALGVHPTEVVFTSGGTESDNIAVTGSFLARRAADPDRTRVVTTGLEHHAVLDSVEHLVAGHGARVTWVEPTSEGVITPQALQAALEEGEGPADVAVVSVMWANNEIGTVQDIPALAEVCRAVGVPLHTDAVQALGQVELPLAGLGSGSAPDLVALTGHKIGGPVGVGLLLAARGQKPEPALRGGGQERGLRPGTLPVASIAGLATAVRYAVEHRAEHATRVAALRDSIIEGALGLDPSIVVSGPWASGDTTRRLPGNAHLQVPGADSDALLYLLDTAGIACSAGSACTAGVTRPSHVLLACGIPEDRARGALRLSLGRTSTEDDVARLLAALPDALQRARLARAAS</sequence>
<dbReference type="Gene3D" id="3.90.1150.10">
    <property type="entry name" value="Aspartate Aminotransferase, domain 1"/>
    <property type="match status" value="1"/>
</dbReference>
<comment type="cofactor">
    <cofactor evidence="1">
        <name>pyridoxal 5'-phosphate</name>
        <dbReference type="ChEBI" id="CHEBI:597326"/>
    </cofactor>
</comment>
<evidence type="ECO:0000256" key="4">
    <source>
        <dbReference type="ARBA" id="ARBA00022723"/>
    </source>
</evidence>
<accession>A0A5J6V3X3</accession>
<evidence type="ECO:0000256" key="6">
    <source>
        <dbReference type="ARBA" id="ARBA00023004"/>
    </source>
</evidence>
<dbReference type="SUPFAM" id="SSF53383">
    <property type="entry name" value="PLP-dependent transferases"/>
    <property type="match status" value="1"/>
</dbReference>
<dbReference type="Gene3D" id="1.10.260.50">
    <property type="match status" value="1"/>
</dbReference>
<keyword evidence="5" id="KW-0663">Pyridoxal phosphate</keyword>
<evidence type="ECO:0000259" key="9">
    <source>
        <dbReference type="Pfam" id="PF00266"/>
    </source>
</evidence>
<protein>
    <submittedName>
        <fullName evidence="10">Cysteine desulfurase</fullName>
    </submittedName>
</protein>
<gene>
    <name evidence="10" type="ORF">FY030_03185</name>
</gene>
<comment type="catalytic activity">
    <reaction evidence="8">
        <text>(sulfur carrier)-H + L-cysteine = (sulfur carrier)-SH + L-alanine</text>
        <dbReference type="Rhea" id="RHEA:43892"/>
        <dbReference type="Rhea" id="RHEA-COMP:14737"/>
        <dbReference type="Rhea" id="RHEA-COMP:14739"/>
        <dbReference type="ChEBI" id="CHEBI:29917"/>
        <dbReference type="ChEBI" id="CHEBI:35235"/>
        <dbReference type="ChEBI" id="CHEBI:57972"/>
        <dbReference type="ChEBI" id="CHEBI:64428"/>
        <dbReference type="EC" id="2.8.1.7"/>
    </reaction>
</comment>
<dbReference type="GO" id="GO:0046872">
    <property type="term" value="F:metal ion binding"/>
    <property type="evidence" value="ECO:0007669"/>
    <property type="project" value="UniProtKB-KW"/>
</dbReference>
<dbReference type="Gene3D" id="3.40.640.10">
    <property type="entry name" value="Type I PLP-dependent aspartate aminotransferase-like (Major domain)"/>
    <property type="match status" value="1"/>
</dbReference>
<dbReference type="InterPro" id="IPR015424">
    <property type="entry name" value="PyrdxlP-dep_Trfase"/>
</dbReference>
<dbReference type="RefSeq" id="WP_158060253.1">
    <property type="nucleotide sequence ID" value="NZ_CP044427.1"/>
</dbReference>
<dbReference type="PIRSF" id="PIRSF005572">
    <property type="entry name" value="NifS"/>
    <property type="match status" value="1"/>
</dbReference>